<comment type="function">
    <text evidence="10">Component of the Dom34-Hbs1 complex, a complex that recognizes stalled ribosomes and triggers the No-Go Decay (NGD) pathway (PubMed:20890290). In the Dom34-Hbs1 complex, dom34 recognizes ribosomes stalled at the 3' end of an mRNA and engages stalled ribosomes by destabilizing mRNA in the mRNA channel. Following ribosome-binding, the Dom34-Hbs1 complex promotes the disassembly of stalled ribosomes, followed by degradation of damaged mRNAs as part of the NGD pathway.</text>
</comment>
<dbReference type="InterPro" id="IPR042226">
    <property type="entry name" value="eFR1_2_sf"/>
</dbReference>
<dbReference type="GO" id="GO:0070651">
    <property type="term" value="P:nonfunctional rRNA decay"/>
    <property type="evidence" value="ECO:0007669"/>
    <property type="project" value="TreeGrafter"/>
</dbReference>
<dbReference type="NCBIfam" id="TIGR00111">
    <property type="entry name" value="pelota"/>
    <property type="match status" value="1"/>
</dbReference>
<sequence>MKIGYIKQSSNDKSQTIINLTPEDKEDLFTIYQIIDPDDEVIIKKMFTTKQEDSNKKTVTELHEIKLKILSYEFDIKDEYLRYKGVTIPDETGVANKDISIGKFLSFSIAYTHPMTIYKHNLNKYAKRLLQDAENAMNKSEIGAVVLQEGIAHVCLLTSSSTIMKQKIAVTLPKKKNAEDATKFNDLNESFYRKIYDAMLAHFDFNELKVVLLCSPGFFADALQKHILKFAEQEQNEDILKNQESFLLANCSTGYLQGIDEVLKNPKYMERLEDTKFVKDVKLLDQFMEHLDNDDDMAWYGRYEVMKAARLDAIDTLLMSDMVLKSNRVAKREKYLDLIDLVEANGGKVHIFSSLHTSGEELNQLTGLACILKYSIPTLDERGEDEEADDDFSDSGAEGTDDEKEEMITSKA</sequence>
<evidence type="ECO:0000256" key="3">
    <source>
        <dbReference type="ARBA" id="ARBA00009504"/>
    </source>
</evidence>
<organism evidence="13 14">
    <name type="scientific">Maudiozyma humilis</name>
    <name type="common">Sour dough yeast</name>
    <name type="synonym">Kazachstania humilis</name>
    <dbReference type="NCBI Taxonomy" id="51915"/>
    <lineage>
        <taxon>Eukaryota</taxon>
        <taxon>Fungi</taxon>
        <taxon>Dikarya</taxon>
        <taxon>Ascomycota</taxon>
        <taxon>Saccharomycotina</taxon>
        <taxon>Saccharomycetes</taxon>
        <taxon>Saccharomycetales</taxon>
        <taxon>Saccharomycetaceae</taxon>
        <taxon>Maudiozyma</taxon>
    </lineage>
</organism>
<keyword evidence="14" id="KW-1185">Reference proteome</keyword>
<dbReference type="SUPFAM" id="SSF55315">
    <property type="entry name" value="L30e-like"/>
    <property type="match status" value="1"/>
</dbReference>
<feature type="compositionally biased region" description="Acidic residues" evidence="11">
    <location>
        <begin position="382"/>
        <end position="405"/>
    </location>
</feature>
<dbReference type="GO" id="GO:0032790">
    <property type="term" value="P:ribosome disassembly"/>
    <property type="evidence" value="ECO:0007669"/>
    <property type="project" value="TreeGrafter"/>
</dbReference>
<evidence type="ECO:0000256" key="6">
    <source>
        <dbReference type="ARBA" id="ARBA00022723"/>
    </source>
</evidence>
<dbReference type="GO" id="GO:0006412">
    <property type="term" value="P:translation"/>
    <property type="evidence" value="ECO:0007669"/>
    <property type="project" value="UniProtKB-ARBA"/>
</dbReference>
<dbReference type="Pfam" id="PF26356">
    <property type="entry name" value="Pelota_N"/>
    <property type="match status" value="1"/>
</dbReference>
<dbReference type="GO" id="GO:0070481">
    <property type="term" value="P:nuclear-transcribed mRNA catabolic process, non-stop decay"/>
    <property type="evidence" value="ECO:0007669"/>
    <property type="project" value="InterPro"/>
</dbReference>
<evidence type="ECO:0000256" key="1">
    <source>
        <dbReference type="ARBA" id="ARBA00001968"/>
    </source>
</evidence>
<dbReference type="Gene3D" id="3.30.420.60">
    <property type="entry name" value="eRF1 domain 2"/>
    <property type="match status" value="1"/>
</dbReference>
<dbReference type="Proteomes" id="UP001377567">
    <property type="component" value="Unassembled WGS sequence"/>
</dbReference>
<comment type="similarity">
    <text evidence="3 10">Belongs to the eukaryotic release factor 1 family. Pelota subfamily.</text>
</comment>
<evidence type="ECO:0000256" key="5">
    <source>
        <dbReference type="ARBA" id="ARBA00022618"/>
    </source>
</evidence>
<evidence type="ECO:0000256" key="11">
    <source>
        <dbReference type="SAM" id="MobiDB-lite"/>
    </source>
</evidence>
<accession>A0AAV5RZN5</accession>
<dbReference type="GO" id="GO:0046872">
    <property type="term" value="F:metal ion binding"/>
    <property type="evidence" value="ECO:0007669"/>
    <property type="project" value="UniProtKB-KW"/>
</dbReference>
<evidence type="ECO:0000313" key="14">
    <source>
        <dbReference type="Proteomes" id="UP001377567"/>
    </source>
</evidence>
<dbReference type="InterPro" id="IPR058547">
    <property type="entry name" value="Pelota_N"/>
</dbReference>
<dbReference type="SUPFAM" id="SSF159065">
    <property type="entry name" value="Dom34/Pelota N-terminal domain-like"/>
    <property type="match status" value="1"/>
</dbReference>
<dbReference type="FunFam" id="3.30.1330.30:FF:000008">
    <property type="entry name" value="Protein pelota homolog"/>
    <property type="match status" value="1"/>
</dbReference>
<dbReference type="InterPro" id="IPR029064">
    <property type="entry name" value="Ribosomal_eL30-like_sf"/>
</dbReference>
<dbReference type="InterPro" id="IPR004405">
    <property type="entry name" value="TF_pelota"/>
</dbReference>
<proteinExistence type="inferred from homology"/>
<dbReference type="GO" id="GO:0005737">
    <property type="term" value="C:cytoplasm"/>
    <property type="evidence" value="ECO:0007669"/>
    <property type="project" value="UniProtKB-SubCell"/>
</dbReference>
<dbReference type="SUPFAM" id="SSF53137">
    <property type="entry name" value="Translational machinery components"/>
    <property type="match status" value="1"/>
</dbReference>
<dbReference type="Pfam" id="PF03465">
    <property type="entry name" value="eRF1_3"/>
    <property type="match status" value="1"/>
</dbReference>
<keyword evidence="9" id="KW-0131">Cell cycle</keyword>
<dbReference type="FunFam" id="3.30.420.60:FF:000004">
    <property type="entry name" value="Protein DOM34 homolog"/>
    <property type="match status" value="1"/>
</dbReference>
<dbReference type="Pfam" id="PF03464">
    <property type="entry name" value="eRF1_2"/>
    <property type="match status" value="1"/>
</dbReference>
<keyword evidence="4 10" id="KW-0963">Cytoplasm</keyword>
<keyword evidence="7" id="KW-0498">Mitosis</keyword>
<comment type="caution">
    <text evidence="13">The sequence shown here is derived from an EMBL/GenBank/DDBJ whole genome shotgun (WGS) entry which is preliminary data.</text>
</comment>
<dbReference type="InterPro" id="IPR038069">
    <property type="entry name" value="Pelota/DOM34_N"/>
</dbReference>
<gene>
    <name evidence="13" type="ORF">DAKH74_031330</name>
</gene>
<dbReference type="AlphaFoldDB" id="A0AAV5RZN5"/>
<keyword evidence="8" id="KW-0469">Meiosis</keyword>
<evidence type="ECO:0000256" key="2">
    <source>
        <dbReference type="ARBA" id="ARBA00004496"/>
    </source>
</evidence>
<feature type="domain" description="eRF1/Pelota-like N-terminal" evidence="12">
    <location>
        <begin position="1"/>
        <end position="135"/>
    </location>
</feature>
<dbReference type="InterPro" id="IPR005141">
    <property type="entry name" value="eRF1_2"/>
</dbReference>
<evidence type="ECO:0000256" key="8">
    <source>
        <dbReference type="ARBA" id="ARBA00023254"/>
    </source>
</evidence>
<dbReference type="GO" id="GO:1990533">
    <property type="term" value="C:Dom34-Hbs1 complex"/>
    <property type="evidence" value="ECO:0007669"/>
    <property type="project" value="UniProtKB-ARBA"/>
</dbReference>
<dbReference type="GO" id="GO:0071025">
    <property type="term" value="P:RNA surveillance"/>
    <property type="evidence" value="ECO:0007669"/>
    <property type="project" value="InterPro"/>
</dbReference>
<reference evidence="13 14" key="1">
    <citation type="journal article" date="2023" name="Elife">
        <title>Identification of key yeast species and microbe-microbe interactions impacting larval growth of Drosophila in the wild.</title>
        <authorList>
            <person name="Mure A."/>
            <person name="Sugiura Y."/>
            <person name="Maeda R."/>
            <person name="Honda K."/>
            <person name="Sakurai N."/>
            <person name="Takahashi Y."/>
            <person name="Watada M."/>
            <person name="Katoh T."/>
            <person name="Gotoh A."/>
            <person name="Gotoh Y."/>
            <person name="Taniguchi I."/>
            <person name="Nakamura K."/>
            <person name="Hayashi T."/>
            <person name="Katayama T."/>
            <person name="Uemura T."/>
            <person name="Hattori Y."/>
        </authorList>
    </citation>
    <scope>NUCLEOTIDE SEQUENCE [LARGE SCALE GENOMIC DNA]</scope>
    <source>
        <strain evidence="13 14">KH-74</strain>
    </source>
</reference>
<evidence type="ECO:0000256" key="10">
    <source>
        <dbReference type="RuleBase" id="RU362019"/>
    </source>
</evidence>
<dbReference type="PANTHER" id="PTHR10853">
    <property type="entry name" value="PELOTA"/>
    <property type="match status" value="1"/>
</dbReference>
<comment type="subcellular location">
    <subcellularLocation>
        <location evidence="2 10">Cytoplasm</location>
    </subcellularLocation>
</comment>
<dbReference type="GO" id="GO:0070966">
    <property type="term" value="P:nuclear-transcribed mRNA catabolic process, no-go decay"/>
    <property type="evidence" value="ECO:0007669"/>
    <property type="project" value="InterPro"/>
</dbReference>
<protein>
    <recommendedName>
        <fullName evidence="10">Protein DOM34 homolog</fullName>
    </recommendedName>
</protein>
<dbReference type="Gene3D" id="3.30.1330.30">
    <property type="match status" value="1"/>
</dbReference>
<keyword evidence="5" id="KW-0132">Cell division</keyword>
<comment type="cofactor">
    <cofactor evidence="1 10">
        <name>a divalent metal cation</name>
        <dbReference type="ChEBI" id="CHEBI:60240"/>
    </cofactor>
</comment>
<dbReference type="EMBL" id="BTGD01000008">
    <property type="protein sequence ID" value="GMM56517.1"/>
    <property type="molecule type" value="Genomic_DNA"/>
</dbReference>
<dbReference type="SMART" id="SM01194">
    <property type="entry name" value="eRF1_1"/>
    <property type="match status" value="1"/>
</dbReference>
<evidence type="ECO:0000313" key="13">
    <source>
        <dbReference type="EMBL" id="GMM56517.1"/>
    </source>
</evidence>
<dbReference type="InterPro" id="IPR005140">
    <property type="entry name" value="eRF1_Pelota-like_N"/>
</dbReference>
<evidence type="ECO:0000256" key="4">
    <source>
        <dbReference type="ARBA" id="ARBA00022490"/>
    </source>
</evidence>
<dbReference type="InterPro" id="IPR005142">
    <property type="entry name" value="eRF1_3"/>
</dbReference>
<evidence type="ECO:0000256" key="9">
    <source>
        <dbReference type="ARBA" id="ARBA00023306"/>
    </source>
</evidence>
<dbReference type="GO" id="GO:0051301">
    <property type="term" value="P:cell division"/>
    <property type="evidence" value="ECO:0007669"/>
    <property type="project" value="UniProtKB-KW"/>
</dbReference>
<feature type="region of interest" description="Disordered" evidence="11">
    <location>
        <begin position="381"/>
        <end position="412"/>
    </location>
</feature>
<name>A0AAV5RZN5_MAUHU</name>
<dbReference type="Gene3D" id="2.30.30.870">
    <property type="entry name" value="Pelota, domain A"/>
    <property type="match status" value="1"/>
</dbReference>
<evidence type="ECO:0000256" key="7">
    <source>
        <dbReference type="ARBA" id="ARBA00022776"/>
    </source>
</evidence>
<dbReference type="PANTHER" id="PTHR10853:SF0">
    <property type="entry name" value="PROTEIN PELOTA HOMOLOG"/>
    <property type="match status" value="1"/>
</dbReference>
<evidence type="ECO:0000259" key="12">
    <source>
        <dbReference type="SMART" id="SM01194"/>
    </source>
</evidence>
<dbReference type="GO" id="GO:0051321">
    <property type="term" value="P:meiotic cell cycle"/>
    <property type="evidence" value="ECO:0007669"/>
    <property type="project" value="UniProtKB-KW"/>
</dbReference>
<keyword evidence="6 10" id="KW-0479">Metal-binding</keyword>